<organism evidence="2 3">
    <name type="scientific">Boletus reticuloceps</name>
    <dbReference type="NCBI Taxonomy" id="495285"/>
    <lineage>
        <taxon>Eukaryota</taxon>
        <taxon>Fungi</taxon>
        <taxon>Dikarya</taxon>
        <taxon>Basidiomycota</taxon>
        <taxon>Agaricomycotina</taxon>
        <taxon>Agaricomycetes</taxon>
        <taxon>Agaricomycetidae</taxon>
        <taxon>Boletales</taxon>
        <taxon>Boletineae</taxon>
        <taxon>Boletaceae</taxon>
        <taxon>Boletoideae</taxon>
        <taxon>Boletus</taxon>
    </lineage>
</organism>
<keyword evidence="3" id="KW-1185">Reference proteome</keyword>
<dbReference type="EMBL" id="JAGFBS010000001">
    <property type="protein sequence ID" value="KAG6382128.1"/>
    <property type="molecule type" value="Genomic_DNA"/>
</dbReference>
<name>A0A8I3AFY7_9AGAM</name>
<dbReference type="OrthoDB" id="2656691at2759"/>
<gene>
    <name evidence="2" type="ORF">JVT61DRAFT_771</name>
</gene>
<feature type="compositionally biased region" description="Polar residues" evidence="1">
    <location>
        <begin position="45"/>
        <end position="54"/>
    </location>
</feature>
<comment type="caution">
    <text evidence="2">The sequence shown here is derived from an EMBL/GenBank/DDBJ whole genome shotgun (WGS) entry which is preliminary data.</text>
</comment>
<sequence>MAYHRPFPDPDPHFTRAQPSPIYSPSHNPPPSLNSHTPFDFHGQPLQTDNQSNHYHTRFGPPSTTPQSYTTLNVGPSLQGCASSVVNNIFSAHDILYYSQDHSTYAHSYCNGSQAFVDQTKGYHSAMGIPYQQIQSSPAGMVQIPSTSLHICRTQPMVSRSPPAQVPLTHRNSQGNHSITSPPYRPIRTSSLPVQSASPKEMMIGTCKWIGDDGAICGAQISWTTIPEHLAIHGIKKMTGNFRLQCRWLECRLRGDRKEMNRESIVRHVREKHLGRKRTL</sequence>
<proteinExistence type="predicted"/>
<feature type="compositionally biased region" description="Polar residues" evidence="1">
    <location>
        <begin position="170"/>
        <end position="181"/>
    </location>
</feature>
<protein>
    <submittedName>
        <fullName evidence="2">Uncharacterized protein</fullName>
    </submittedName>
</protein>
<feature type="region of interest" description="Disordered" evidence="1">
    <location>
        <begin position="160"/>
        <end position="195"/>
    </location>
</feature>
<reference evidence="2" key="1">
    <citation type="submission" date="2021-03" db="EMBL/GenBank/DDBJ databases">
        <title>Evolutionary innovations through gain and loss of genes in the ectomycorrhizal Boletales.</title>
        <authorList>
            <person name="Wu G."/>
            <person name="Miyauchi S."/>
            <person name="Morin E."/>
            <person name="Yang Z.-L."/>
            <person name="Xu J."/>
            <person name="Martin F.M."/>
        </authorList>
    </citation>
    <scope>NUCLEOTIDE SEQUENCE</scope>
    <source>
        <strain evidence="2">BR01</strain>
    </source>
</reference>
<accession>A0A8I3AFY7</accession>
<evidence type="ECO:0000313" key="3">
    <source>
        <dbReference type="Proteomes" id="UP000683000"/>
    </source>
</evidence>
<evidence type="ECO:0000256" key="1">
    <source>
        <dbReference type="SAM" id="MobiDB-lite"/>
    </source>
</evidence>
<dbReference type="Proteomes" id="UP000683000">
    <property type="component" value="Unassembled WGS sequence"/>
</dbReference>
<feature type="region of interest" description="Disordered" evidence="1">
    <location>
        <begin position="1"/>
        <end position="66"/>
    </location>
</feature>
<dbReference type="AlphaFoldDB" id="A0A8I3AFY7"/>
<feature type="compositionally biased region" description="Basic and acidic residues" evidence="1">
    <location>
        <begin position="1"/>
        <end position="14"/>
    </location>
</feature>
<evidence type="ECO:0000313" key="2">
    <source>
        <dbReference type="EMBL" id="KAG6382128.1"/>
    </source>
</evidence>